<evidence type="ECO:0000256" key="8">
    <source>
        <dbReference type="ARBA" id="ARBA00022982"/>
    </source>
</evidence>
<dbReference type="InterPro" id="IPR036909">
    <property type="entry name" value="Cyt_c-like_dom_sf"/>
</dbReference>
<evidence type="ECO:0000256" key="7">
    <source>
        <dbReference type="ARBA" id="ARBA00022723"/>
    </source>
</evidence>
<dbReference type="EMBL" id="MYFO01000019">
    <property type="protein sequence ID" value="TFE86379.1"/>
    <property type="molecule type" value="Genomic_DNA"/>
</dbReference>
<name>A0A4Y8PYH2_9BACL</name>
<evidence type="ECO:0000313" key="16">
    <source>
        <dbReference type="Proteomes" id="UP000298246"/>
    </source>
</evidence>
<keyword evidence="11 13" id="KW-0472">Membrane</keyword>
<proteinExistence type="inferred from homology"/>
<dbReference type="Proteomes" id="UP000298246">
    <property type="component" value="Unassembled WGS sequence"/>
</dbReference>
<dbReference type="InterPro" id="IPR009056">
    <property type="entry name" value="Cyt_c-like_dom"/>
</dbReference>
<dbReference type="SUPFAM" id="SSF46626">
    <property type="entry name" value="Cytochrome c"/>
    <property type="match status" value="1"/>
</dbReference>
<feature type="transmembrane region" description="Helical" evidence="13">
    <location>
        <begin position="134"/>
        <end position="161"/>
    </location>
</feature>
<sequence length="438" mass="49574">MGFPTIDFGWLGNGNLIGMMAVLHVMINHAVAIGGSILMVSIEFVAVRQGNERLEAFARRLSKWILMITTTVGAMTGVGIWFTTTVIEPYAIGSLLRIFHWAWFTEWLVFVTEVVLILVYYYTWDRWSGSKKKWHLRTGVALCVASWFTLVLITGILAAQINPGNWVETLSFWSAFFNPTWVPSTLFRTFAAITLGVALLTPINRWFVKDERDRHVVLKVYGKWLIASVPLMLLFGVWYQHSLPEKAKTLVVWGSGMNDFTFNFVNMTGLVLMFVLGVLLLEGKSRFSAILTVFTALFSLMLLAEFEIVRENIRKPYVVYNYMYANGVLKSQVDTFRKEGMLVSSPFTSVKEITEENKIQAGEELFRMQCIVCHSIDGVRRSRAMTVRTAGWTEEAIAAFIPHMNEARPVMPPFAGTDAEVKALAAYIHQMTAEQNAD</sequence>
<comment type="subcellular location">
    <subcellularLocation>
        <location evidence="1">Cell membrane</location>
        <topology evidence="1">Multi-pass membrane protein</topology>
    </subcellularLocation>
</comment>
<keyword evidence="7 12" id="KW-0479">Metal-binding</keyword>
<evidence type="ECO:0000259" key="14">
    <source>
        <dbReference type="PROSITE" id="PS51007"/>
    </source>
</evidence>
<dbReference type="PROSITE" id="PS51007">
    <property type="entry name" value="CYTC"/>
    <property type="match status" value="1"/>
</dbReference>
<evidence type="ECO:0000256" key="6">
    <source>
        <dbReference type="ARBA" id="ARBA00022692"/>
    </source>
</evidence>
<comment type="similarity">
    <text evidence="2">Belongs to the cytochrome ubiquinol oxidase subunit 1 family.</text>
</comment>
<reference evidence="15 16" key="1">
    <citation type="submission" date="2017-03" db="EMBL/GenBank/DDBJ databases">
        <title>Isolation of Levoglucosan Utilizing Bacteria.</title>
        <authorList>
            <person name="Arya A.S."/>
        </authorList>
    </citation>
    <scope>NUCLEOTIDE SEQUENCE [LARGE SCALE GENOMIC DNA]</scope>
    <source>
        <strain evidence="15 16">MEC069</strain>
    </source>
</reference>
<dbReference type="GO" id="GO:0046872">
    <property type="term" value="F:metal ion binding"/>
    <property type="evidence" value="ECO:0007669"/>
    <property type="project" value="UniProtKB-KW"/>
</dbReference>
<keyword evidence="3" id="KW-0813">Transport</keyword>
<comment type="caution">
    <text evidence="15">The sequence shown here is derived from an EMBL/GenBank/DDBJ whole genome shotgun (WGS) entry which is preliminary data.</text>
</comment>
<evidence type="ECO:0000256" key="4">
    <source>
        <dbReference type="ARBA" id="ARBA00022475"/>
    </source>
</evidence>
<dbReference type="Pfam" id="PF13442">
    <property type="entry name" value="Cytochrome_CBB3"/>
    <property type="match status" value="1"/>
</dbReference>
<keyword evidence="5 12" id="KW-0349">Heme</keyword>
<evidence type="ECO:0000256" key="12">
    <source>
        <dbReference type="PROSITE-ProRule" id="PRU00433"/>
    </source>
</evidence>
<evidence type="ECO:0000256" key="11">
    <source>
        <dbReference type="ARBA" id="ARBA00023136"/>
    </source>
</evidence>
<dbReference type="RefSeq" id="WP_134754197.1">
    <property type="nucleotide sequence ID" value="NZ_MYFO02000014.1"/>
</dbReference>
<keyword evidence="4" id="KW-1003">Cell membrane</keyword>
<evidence type="ECO:0000256" key="5">
    <source>
        <dbReference type="ARBA" id="ARBA00022617"/>
    </source>
</evidence>
<evidence type="ECO:0000313" key="15">
    <source>
        <dbReference type="EMBL" id="TFE86379.1"/>
    </source>
</evidence>
<evidence type="ECO:0000256" key="10">
    <source>
        <dbReference type="ARBA" id="ARBA00023004"/>
    </source>
</evidence>
<dbReference type="GO" id="GO:0020037">
    <property type="term" value="F:heme binding"/>
    <property type="evidence" value="ECO:0007669"/>
    <property type="project" value="InterPro"/>
</dbReference>
<feature type="transmembrane region" description="Helical" evidence="13">
    <location>
        <begin position="221"/>
        <end position="240"/>
    </location>
</feature>
<gene>
    <name evidence="15" type="ORF">B5M42_14920</name>
</gene>
<evidence type="ECO:0000256" key="9">
    <source>
        <dbReference type="ARBA" id="ARBA00022989"/>
    </source>
</evidence>
<dbReference type="InterPro" id="IPR002585">
    <property type="entry name" value="Cyt-d_ubiquinol_oxidase_su_1"/>
</dbReference>
<dbReference type="AlphaFoldDB" id="A0A4Y8PYH2"/>
<dbReference type="Gene3D" id="1.10.760.10">
    <property type="entry name" value="Cytochrome c-like domain"/>
    <property type="match status" value="1"/>
</dbReference>
<feature type="transmembrane region" description="Helical" evidence="13">
    <location>
        <begin position="181"/>
        <end position="200"/>
    </location>
</feature>
<protein>
    <submittedName>
        <fullName evidence="15">Cytochrome C</fullName>
    </submittedName>
</protein>
<keyword evidence="8" id="KW-0249">Electron transport</keyword>
<evidence type="ECO:0000256" key="3">
    <source>
        <dbReference type="ARBA" id="ARBA00022448"/>
    </source>
</evidence>
<feature type="transmembrane region" description="Helical" evidence="13">
    <location>
        <begin position="16"/>
        <end position="40"/>
    </location>
</feature>
<feature type="transmembrane region" description="Helical" evidence="13">
    <location>
        <begin position="61"/>
        <end position="82"/>
    </location>
</feature>
<dbReference type="GO" id="GO:0009055">
    <property type="term" value="F:electron transfer activity"/>
    <property type="evidence" value="ECO:0007669"/>
    <property type="project" value="InterPro"/>
</dbReference>
<accession>A0A4Y8PYH2</accession>
<evidence type="ECO:0000256" key="2">
    <source>
        <dbReference type="ARBA" id="ARBA00009819"/>
    </source>
</evidence>
<keyword evidence="9 13" id="KW-1133">Transmembrane helix</keyword>
<evidence type="ECO:0000256" key="13">
    <source>
        <dbReference type="SAM" id="Phobius"/>
    </source>
</evidence>
<dbReference type="OrthoDB" id="9795893at2"/>
<evidence type="ECO:0000256" key="1">
    <source>
        <dbReference type="ARBA" id="ARBA00004651"/>
    </source>
</evidence>
<feature type="transmembrane region" description="Helical" evidence="13">
    <location>
        <begin position="260"/>
        <end position="280"/>
    </location>
</feature>
<organism evidence="15 16">
    <name type="scientific">Paenibacillus athensensis</name>
    <dbReference type="NCBI Taxonomy" id="1967502"/>
    <lineage>
        <taxon>Bacteria</taxon>
        <taxon>Bacillati</taxon>
        <taxon>Bacillota</taxon>
        <taxon>Bacilli</taxon>
        <taxon>Bacillales</taxon>
        <taxon>Paenibacillaceae</taxon>
        <taxon>Paenibacillus</taxon>
    </lineage>
</organism>
<keyword evidence="6 13" id="KW-0812">Transmembrane</keyword>
<feature type="domain" description="Cytochrome c" evidence="14">
    <location>
        <begin position="357"/>
        <end position="432"/>
    </location>
</feature>
<dbReference type="Pfam" id="PF01654">
    <property type="entry name" value="Cyt_bd_oxida_I"/>
    <property type="match status" value="1"/>
</dbReference>
<feature type="transmembrane region" description="Helical" evidence="13">
    <location>
        <begin position="102"/>
        <end position="122"/>
    </location>
</feature>
<keyword evidence="16" id="KW-1185">Reference proteome</keyword>
<feature type="transmembrane region" description="Helical" evidence="13">
    <location>
        <begin position="287"/>
        <end position="306"/>
    </location>
</feature>
<keyword evidence="10 12" id="KW-0408">Iron</keyword>